<dbReference type="KEGG" id="kaf:KAFR_0A01150"/>
<keyword evidence="7" id="KW-1185">Reference proteome</keyword>
<feature type="compositionally biased region" description="Basic and acidic residues" evidence="4">
    <location>
        <begin position="1"/>
        <end position="10"/>
    </location>
</feature>
<feature type="compositionally biased region" description="Polar residues" evidence="4">
    <location>
        <begin position="55"/>
        <end position="65"/>
    </location>
</feature>
<proteinExistence type="predicted"/>
<dbReference type="eggNOG" id="ENOG502SA4A">
    <property type="taxonomic scope" value="Eukaryota"/>
</dbReference>
<name>H2AMF4_KAZAF</name>
<dbReference type="RefSeq" id="XP_003954689.1">
    <property type="nucleotide sequence ID" value="XM_003954640.1"/>
</dbReference>
<dbReference type="GeneID" id="13886270"/>
<dbReference type="OrthoDB" id="4070541at2759"/>
<sequence>MSEKGSHGERQPYGSSYSGRYNNSPRTNSHYYSQGRGGYYKSHNGGYHKQGGYNNGASRYEQTGGSKYYRPHYGIPAASPSSASSSRYGSNNSVKHSYNKVEKPYYHYHEETKKEENSSSAMDQRKSPFVYMMGLDKYGADMNEIDKIFEEENKINMELEHLKFTILTNEIEDSILNSMVERNVLNVQLTQEKLDSLLLNE</sequence>
<gene>
    <name evidence="6" type="primary">KAFR0A01150</name>
    <name evidence="6" type="ORF">KAFR_0A01150</name>
</gene>
<dbReference type="HOGENOM" id="CLU_1360597_0_0_1"/>
<comment type="subcellular location">
    <subcellularLocation>
        <location evidence="1">Nucleus</location>
    </subcellularLocation>
</comment>
<evidence type="ECO:0000313" key="7">
    <source>
        <dbReference type="Proteomes" id="UP000005220"/>
    </source>
</evidence>
<keyword evidence="3" id="KW-0539">Nucleus</keyword>
<dbReference type="GO" id="GO:0006325">
    <property type="term" value="P:chromatin organization"/>
    <property type="evidence" value="ECO:0007669"/>
    <property type="project" value="UniProtKB-KW"/>
</dbReference>
<feature type="compositionally biased region" description="Low complexity" evidence="4">
    <location>
        <begin position="12"/>
        <end position="26"/>
    </location>
</feature>
<dbReference type="GO" id="GO:0005634">
    <property type="term" value="C:nucleus"/>
    <property type="evidence" value="ECO:0007669"/>
    <property type="project" value="UniProtKB-SubCell"/>
</dbReference>
<feature type="region of interest" description="Disordered" evidence="4">
    <location>
        <begin position="1"/>
        <end position="72"/>
    </location>
</feature>
<dbReference type="InterPro" id="IPR021581">
    <property type="entry name" value="Tscrpt_reg_Lge1"/>
</dbReference>
<dbReference type="AlphaFoldDB" id="H2AMF4"/>
<evidence type="ECO:0000313" key="6">
    <source>
        <dbReference type="EMBL" id="CCF55554.1"/>
    </source>
</evidence>
<evidence type="ECO:0000256" key="2">
    <source>
        <dbReference type="ARBA" id="ARBA00022853"/>
    </source>
</evidence>
<feature type="domain" description="Transcription regulator LGE1 helical region" evidence="5">
    <location>
        <begin position="127"/>
        <end position="198"/>
    </location>
</feature>
<dbReference type="EMBL" id="HE650821">
    <property type="protein sequence ID" value="CCF55554.1"/>
    <property type="molecule type" value="Genomic_DNA"/>
</dbReference>
<reference evidence="6 7" key="1">
    <citation type="journal article" date="2011" name="Proc. Natl. Acad. Sci. U.S.A.">
        <title>Evolutionary erosion of yeast sex chromosomes by mating-type switching accidents.</title>
        <authorList>
            <person name="Gordon J.L."/>
            <person name="Armisen D."/>
            <person name="Proux-Wera E."/>
            <person name="Oheigeartaigh S.S."/>
            <person name="Byrne K.P."/>
            <person name="Wolfe K.H."/>
        </authorList>
    </citation>
    <scope>NUCLEOTIDE SEQUENCE [LARGE SCALE GENOMIC DNA]</scope>
    <source>
        <strain evidence="7">ATCC 22294 / BCRC 22015 / CBS 2517 / CECT 1963 / NBRC 1671 / NRRL Y-8276</strain>
    </source>
</reference>
<evidence type="ECO:0000256" key="1">
    <source>
        <dbReference type="ARBA" id="ARBA00004123"/>
    </source>
</evidence>
<dbReference type="CDD" id="cd22897">
    <property type="entry name" value="Lge1"/>
    <property type="match status" value="1"/>
</dbReference>
<organism evidence="6 7">
    <name type="scientific">Kazachstania africana (strain ATCC 22294 / BCRC 22015 / CBS 2517 / CECT 1963 / NBRC 1671 / NRRL Y-8276)</name>
    <name type="common">Yeast</name>
    <name type="synonym">Kluyveromyces africanus</name>
    <dbReference type="NCBI Taxonomy" id="1071382"/>
    <lineage>
        <taxon>Eukaryota</taxon>
        <taxon>Fungi</taxon>
        <taxon>Dikarya</taxon>
        <taxon>Ascomycota</taxon>
        <taxon>Saccharomycotina</taxon>
        <taxon>Saccharomycetes</taxon>
        <taxon>Saccharomycetales</taxon>
        <taxon>Saccharomycetaceae</taxon>
        <taxon>Kazachstania</taxon>
    </lineage>
</organism>
<evidence type="ECO:0000256" key="4">
    <source>
        <dbReference type="SAM" id="MobiDB-lite"/>
    </source>
</evidence>
<accession>H2AMF4</accession>
<protein>
    <recommendedName>
        <fullName evidence="5">Transcription regulator LGE1 helical region domain-containing protein</fullName>
    </recommendedName>
</protein>
<dbReference type="InParanoid" id="H2AMF4"/>
<evidence type="ECO:0000259" key="5">
    <source>
        <dbReference type="Pfam" id="PF11488"/>
    </source>
</evidence>
<evidence type="ECO:0000256" key="3">
    <source>
        <dbReference type="ARBA" id="ARBA00023242"/>
    </source>
</evidence>
<keyword evidence="2" id="KW-0156">Chromatin regulator</keyword>
<dbReference type="Pfam" id="PF11488">
    <property type="entry name" value="Lge1"/>
    <property type="match status" value="1"/>
</dbReference>
<dbReference type="Proteomes" id="UP000005220">
    <property type="component" value="Chromosome 1"/>
</dbReference>
<dbReference type="STRING" id="1071382.H2AMF4"/>